<name>A0AAX6FAU9_IRIPA</name>
<gene>
    <name evidence="2" type="ORF">M6B38_147350</name>
</gene>
<dbReference type="PANTHER" id="PTHR35707">
    <property type="entry name" value="OS06G0608100 PROTEIN"/>
    <property type="match status" value="1"/>
</dbReference>
<feature type="region of interest" description="Disordered" evidence="1">
    <location>
        <begin position="398"/>
        <end position="425"/>
    </location>
</feature>
<keyword evidence="3" id="KW-1185">Reference proteome</keyword>
<evidence type="ECO:0000313" key="2">
    <source>
        <dbReference type="EMBL" id="KAJ6813141.1"/>
    </source>
</evidence>
<proteinExistence type="predicted"/>
<feature type="region of interest" description="Disordered" evidence="1">
    <location>
        <begin position="268"/>
        <end position="303"/>
    </location>
</feature>
<protein>
    <recommendedName>
        <fullName evidence="4">Spc7 kinetochore protein domain-containing protein</fullName>
    </recommendedName>
</protein>
<feature type="compositionally biased region" description="Polar residues" evidence="1">
    <location>
        <begin position="97"/>
        <end position="107"/>
    </location>
</feature>
<comment type="caution">
    <text evidence="2">The sequence shown here is derived from an EMBL/GenBank/DDBJ whole genome shotgun (WGS) entry which is preliminary data.</text>
</comment>
<evidence type="ECO:0000256" key="1">
    <source>
        <dbReference type="SAM" id="MobiDB-lite"/>
    </source>
</evidence>
<feature type="compositionally biased region" description="Basic and acidic residues" evidence="1">
    <location>
        <begin position="56"/>
        <end position="70"/>
    </location>
</feature>
<dbReference type="Proteomes" id="UP001140949">
    <property type="component" value="Unassembled WGS sequence"/>
</dbReference>
<reference evidence="2" key="2">
    <citation type="submission" date="2023-04" db="EMBL/GenBank/DDBJ databases">
        <authorList>
            <person name="Bruccoleri R.E."/>
            <person name="Oakeley E.J."/>
            <person name="Faust A.-M."/>
            <person name="Dessus-Babus S."/>
            <person name="Altorfer M."/>
            <person name="Burckhardt D."/>
            <person name="Oertli M."/>
            <person name="Naumann U."/>
            <person name="Petersen F."/>
            <person name="Wong J."/>
        </authorList>
    </citation>
    <scope>NUCLEOTIDE SEQUENCE</scope>
    <source>
        <strain evidence="2">GSM-AAB239-AS_SAM_17_03QT</strain>
        <tissue evidence="2">Leaf</tissue>
    </source>
</reference>
<reference evidence="2" key="1">
    <citation type="journal article" date="2023" name="GigaByte">
        <title>Genome assembly of the bearded iris, Iris pallida Lam.</title>
        <authorList>
            <person name="Bruccoleri R.E."/>
            <person name="Oakeley E.J."/>
            <person name="Faust A.M.E."/>
            <person name="Altorfer M."/>
            <person name="Dessus-Babus S."/>
            <person name="Burckhardt D."/>
            <person name="Oertli M."/>
            <person name="Naumann U."/>
            <person name="Petersen F."/>
            <person name="Wong J."/>
        </authorList>
    </citation>
    <scope>NUCLEOTIDE SEQUENCE</scope>
    <source>
        <strain evidence="2">GSM-AAB239-AS_SAM_17_03QT</strain>
    </source>
</reference>
<feature type="compositionally biased region" description="Acidic residues" evidence="1">
    <location>
        <begin position="71"/>
        <end position="88"/>
    </location>
</feature>
<evidence type="ECO:0000313" key="3">
    <source>
        <dbReference type="Proteomes" id="UP001140949"/>
    </source>
</evidence>
<feature type="compositionally biased region" description="Low complexity" evidence="1">
    <location>
        <begin position="41"/>
        <end position="52"/>
    </location>
</feature>
<dbReference type="PANTHER" id="PTHR35707:SF1">
    <property type="entry name" value="SPC7 KINETOCHORE PROTEIN DOMAIN-CONTAINING PROTEIN"/>
    <property type="match status" value="1"/>
</dbReference>
<organism evidence="2 3">
    <name type="scientific">Iris pallida</name>
    <name type="common">Sweet iris</name>
    <dbReference type="NCBI Taxonomy" id="29817"/>
    <lineage>
        <taxon>Eukaryota</taxon>
        <taxon>Viridiplantae</taxon>
        <taxon>Streptophyta</taxon>
        <taxon>Embryophyta</taxon>
        <taxon>Tracheophyta</taxon>
        <taxon>Spermatophyta</taxon>
        <taxon>Magnoliopsida</taxon>
        <taxon>Liliopsida</taxon>
        <taxon>Asparagales</taxon>
        <taxon>Iridaceae</taxon>
        <taxon>Iridoideae</taxon>
        <taxon>Irideae</taxon>
        <taxon>Iris</taxon>
    </lineage>
</organism>
<evidence type="ECO:0008006" key="4">
    <source>
        <dbReference type="Google" id="ProtNLM"/>
    </source>
</evidence>
<accession>A0AAX6FAU9</accession>
<feature type="region of interest" description="Disordered" evidence="1">
    <location>
        <begin position="27"/>
        <end position="114"/>
    </location>
</feature>
<sequence>MDHRSCGDLDEETVAWKRSRRVSFAETTAVHVFDRDEDFDTPPTDSKPSPDSLGFRGDHSDTDDSKGSREDGDEAVDEEEDEEEEEEERFVRDMDSSPGSAVGSVTSNDDDNFFGPVSTSFIKSGRLSDSGMSDDNNHDITLDSTAFSLHFQNIARPEDCSANSSRSLRSPTEYLVPTDSPGFVVPKGFIQQVPLSRLSDGKMSDTAGNSTNMSIIVENPDRYDDYGKMSPTLEALLTEANKRTHHDSPSNAVGSLTSKVCDDEVAVAKESGKDDTTTSSRRATGNAADDTSATTSTIHTPVSGRCSTGIEGKLICDGIPSPSKAETPPIDASSNKKTLGTLSSKVSDSFRDVCEAIQSNQVAVDAQNTDLFTSLDRNIHNELTLQSGLVNVELSPGKVRRGKHDSNSSPELRPTLVPMNGQEQSLPSELGMHTPKDAVQPLPTPLHGSISSLRAKRQQLFYDPSVLSQTRLIYTPDNEQPPSSLKIELTRFGERISAIKSRISKSKLLTSPNSIDSRQALHDKDRLPTELNVRFTMGKTNNDLNRKHIVASDTNTEDALNDDQEASLHNTSLQGNHLEFQIAQTVSATSLKKKEVIGDTVEMTTGESPILVTQSDINRQSQLTPYGPIKQVSTLDVHDLNLVGALQHKEPSQVSNNLRNAISSPVDMPRFELSKSQEVFLSPKANGTTISTAFFEENDIPVNNCTYISSNNSQEQKDNSRNCNSRSQVELTSSVSLKERMSVRNSCSPNKSAVDVAYKETSAINKSMKLCSVDSLQSPNNNTNSNISMVQSSDLVEMVQTELSKDPMLYGHDFSYHGQQYVSELHSVEDEIPGKKRSIEQIFLTDKDDISEKSRSQKNPKVSSNVMGGNSGIFVVGHFHSSNESESIGGEEPRRHWRDMISRVSNNMRRLFSPAIFKLSLQELDILEDALSALQNGRKYDRISASLRNHDFSSVQKREAEASALLDKLAYEKAMVQLKRIRLDHLSSKMHLRKSRIQECDELKAICSRLCFLGARTVQESQIHSLTSNHSRINQEEDVRVTSMRQELEVIGQKVKLLVKSFESYCKIKGNMNCDGIINAVNVHLETTNCCRVIQQDLQLWKISDVVKKKDCCSIILNYRDLLTKRYTINNSVSNMVANNLLIDASIEKNFPNMNACTPFQFVLNDKDVGIVGKVASLKHLQHDTMETNLLLGVLLDVLEEILVSRMELWNLISSAFHLCCSGQLELRLCFLSFKSGRKVSLSLDLSSLNCGVYPSEPSDLRFQISNELPSSISDEIQRTIRNLPNGRPMIFRLCQSISQVVKVSI</sequence>
<feature type="compositionally biased region" description="Low complexity" evidence="1">
    <location>
        <begin position="287"/>
        <end position="297"/>
    </location>
</feature>
<dbReference type="EMBL" id="JANAVB010030814">
    <property type="protein sequence ID" value="KAJ6813141.1"/>
    <property type="molecule type" value="Genomic_DNA"/>
</dbReference>